<dbReference type="EMBL" id="JADFTS010000009">
    <property type="protein sequence ID" value="KAF9587931.1"/>
    <property type="molecule type" value="Genomic_DNA"/>
</dbReference>
<protein>
    <recommendedName>
        <fullName evidence="1">Lipid-binding serum glycoprotein N-terminal domain-containing protein</fullName>
    </recommendedName>
</protein>
<dbReference type="InterPro" id="IPR045897">
    <property type="entry name" value="BPI/LBP_pln"/>
</dbReference>
<dbReference type="Pfam" id="PF01273">
    <property type="entry name" value="LBP_BPI_CETP"/>
    <property type="match status" value="1"/>
</dbReference>
<dbReference type="PANTHER" id="PTHR46801:SF2">
    <property type="entry name" value="LIPOPOLYSACCHARIDE-BINDING PROTEIN"/>
    <property type="match status" value="1"/>
</dbReference>
<dbReference type="Proteomes" id="UP000631114">
    <property type="component" value="Unassembled WGS sequence"/>
</dbReference>
<evidence type="ECO:0000259" key="1">
    <source>
        <dbReference type="Pfam" id="PF01273"/>
    </source>
</evidence>
<evidence type="ECO:0000313" key="3">
    <source>
        <dbReference type="Proteomes" id="UP000631114"/>
    </source>
</evidence>
<feature type="domain" description="Lipid-binding serum glycoprotein N-terminal" evidence="1">
    <location>
        <begin position="68"/>
        <end position="177"/>
    </location>
</feature>
<accession>A0A835GW60</accession>
<sequence length="207" mass="22214">MIMHSTTFFIFSSFNLLNLSPPSDKPMAPPPLTFLILILTLLSHFSIPSSSLTQNDNAFISLLISQTGLDFTKDILVNQAISSLTPLQIPTVKKSVKIPIIGTVSVVLSNITINDINVSSSLIKPGGTGITIVASGGTGNLTMDWAYSYSTWVFFVPVKISDHGSASIQVAMTNSDTMSSIVLILGLEAISTVQTGKRFSDLGYRQE</sequence>
<keyword evidence="3" id="KW-1185">Reference proteome</keyword>
<evidence type="ECO:0000313" key="2">
    <source>
        <dbReference type="EMBL" id="KAF9587931.1"/>
    </source>
</evidence>
<proteinExistence type="predicted"/>
<gene>
    <name evidence="2" type="ORF">IFM89_006185</name>
</gene>
<dbReference type="InterPro" id="IPR017943">
    <property type="entry name" value="Bactericidal_perm-incr_a/b_dom"/>
</dbReference>
<dbReference type="Gene3D" id="3.15.10.10">
    <property type="entry name" value="Bactericidal permeability-increasing protein, domain 1"/>
    <property type="match status" value="1"/>
</dbReference>
<dbReference type="OrthoDB" id="694975at2759"/>
<reference evidence="2 3" key="1">
    <citation type="submission" date="2020-10" db="EMBL/GenBank/DDBJ databases">
        <title>The Coptis chinensis genome and diversification of protoberbering-type alkaloids.</title>
        <authorList>
            <person name="Wang B."/>
            <person name="Shu S."/>
            <person name="Song C."/>
            <person name="Liu Y."/>
        </authorList>
    </citation>
    <scope>NUCLEOTIDE SEQUENCE [LARGE SCALE GENOMIC DNA]</scope>
    <source>
        <strain evidence="2">HL-2020</strain>
        <tissue evidence="2">Leaf</tissue>
    </source>
</reference>
<organism evidence="2 3">
    <name type="scientific">Coptis chinensis</name>
    <dbReference type="NCBI Taxonomy" id="261450"/>
    <lineage>
        <taxon>Eukaryota</taxon>
        <taxon>Viridiplantae</taxon>
        <taxon>Streptophyta</taxon>
        <taxon>Embryophyta</taxon>
        <taxon>Tracheophyta</taxon>
        <taxon>Spermatophyta</taxon>
        <taxon>Magnoliopsida</taxon>
        <taxon>Ranunculales</taxon>
        <taxon>Ranunculaceae</taxon>
        <taxon>Coptidoideae</taxon>
        <taxon>Coptis</taxon>
    </lineage>
</organism>
<dbReference type="PANTHER" id="PTHR46801">
    <property type="entry name" value="OS06G0309200 PROTEIN"/>
    <property type="match status" value="1"/>
</dbReference>
<name>A0A835GW60_9MAGN</name>
<comment type="caution">
    <text evidence="2">The sequence shown here is derived from an EMBL/GenBank/DDBJ whole genome shotgun (WGS) entry which is preliminary data.</text>
</comment>
<dbReference type="AlphaFoldDB" id="A0A835GW60"/>
<dbReference type="InterPro" id="IPR017942">
    <property type="entry name" value="Lipid-bd_serum_glycop_N"/>
</dbReference>
<dbReference type="SUPFAM" id="SSF55394">
    <property type="entry name" value="Bactericidal permeability-increasing protein, BPI"/>
    <property type="match status" value="1"/>
</dbReference>
<dbReference type="GO" id="GO:0008289">
    <property type="term" value="F:lipid binding"/>
    <property type="evidence" value="ECO:0007669"/>
    <property type="project" value="InterPro"/>
</dbReference>